<evidence type="ECO:0000256" key="6">
    <source>
        <dbReference type="PROSITE-ProRule" id="PRU00357"/>
    </source>
</evidence>
<dbReference type="CDD" id="cd16464">
    <property type="entry name" value="RING-H2_Pirh2-like"/>
    <property type="match status" value="1"/>
</dbReference>
<dbReference type="OrthoDB" id="411372at2759"/>
<dbReference type="GO" id="GO:0016567">
    <property type="term" value="P:protein ubiquitination"/>
    <property type="evidence" value="ECO:0007669"/>
    <property type="project" value="TreeGrafter"/>
</dbReference>
<evidence type="ECO:0000256" key="5">
    <source>
        <dbReference type="ARBA" id="ARBA00023242"/>
    </source>
</evidence>
<dbReference type="Gene3D" id="2.20.28.10">
    <property type="match status" value="1"/>
</dbReference>
<dbReference type="PANTHER" id="PTHR21319:SF12">
    <property type="entry name" value="ZINC FINGER (C3HC4-TYPE RING FINGER) FAMILY PROTEIN"/>
    <property type="match status" value="1"/>
</dbReference>
<dbReference type="PROSITE" id="PS51266">
    <property type="entry name" value="ZF_CHY"/>
    <property type="match status" value="1"/>
</dbReference>
<reference evidence="12 13" key="1">
    <citation type="journal article" date="2018" name="Mol. Plant">
        <title>The genome of Artemisia annua provides insight into the evolution of Asteraceae family and artemisinin biosynthesis.</title>
        <authorList>
            <person name="Shen Q."/>
            <person name="Zhang L."/>
            <person name="Liao Z."/>
            <person name="Wang S."/>
            <person name="Yan T."/>
            <person name="Shi P."/>
            <person name="Liu M."/>
            <person name="Fu X."/>
            <person name="Pan Q."/>
            <person name="Wang Y."/>
            <person name="Lv Z."/>
            <person name="Lu X."/>
            <person name="Zhang F."/>
            <person name="Jiang W."/>
            <person name="Ma Y."/>
            <person name="Chen M."/>
            <person name="Hao X."/>
            <person name="Li L."/>
            <person name="Tang Y."/>
            <person name="Lv G."/>
            <person name="Zhou Y."/>
            <person name="Sun X."/>
            <person name="Brodelius P.E."/>
            <person name="Rose J.K.C."/>
            <person name="Tang K."/>
        </authorList>
    </citation>
    <scope>NUCLEOTIDE SEQUENCE [LARGE SCALE GENOMIC DNA]</scope>
    <source>
        <strain evidence="13">cv. Huhao1</strain>
        <tissue evidence="12">Leaf</tissue>
    </source>
</reference>
<dbReference type="Pfam" id="PF14599">
    <property type="entry name" value="zinc_ribbon_6"/>
    <property type="match status" value="1"/>
</dbReference>
<evidence type="ECO:0000259" key="9">
    <source>
        <dbReference type="PROSITE" id="PS51017"/>
    </source>
</evidence>
<evidence type="ECO:0000256" key="7">
    <source>
        <dbReference type="PROSITE-ProRule" id="PRU00601"/>
    </source>
</evidence>
<organism evidence="12 13">
    <name type="scientific">Artemisia annua</name>
    <name type="common">Sweet wormwood</name>
    <dbReference type="NCBI Taxonomy" id="35608"/>
    <lineage>
        <taxon>Eukaryota</taxon>
        <taxon>Viridiplantae</taxon>
        <taxon>Streptophyta</taxon>
        <taxon>Embryophyta</taxon>
        <taxon>Tracheophyta</taxon>
        <taxon>Spermatophyta</taxon>
        <taxon>Magnoliopsida</taxon>
        <taxon>eudicotyledons</taxon>
        <taxon>Gunneridae</taxon>
        <taxon>Pentapetalae</taxon>
        <taxon>asterids</taxon>
        <taxon>campanulids</taxon>
        <taxon>Asterales</taxon>
        <taxon>Asteraceae</taxon>
        <taxon>Asteroideae</taxon>
        <taxon>Anthemideae</taxon>
        <taxon>Artemisiinae</taxon>
        <taxon>Artemisia</taxon>
    </lineage>
</organism>
<dbReference type="PROSITE" id="PS51017">
    <property type="entry name" value="CCT"/>
    <property type="match status" value="1"/>
</dbReference>
<protein>
    <submittedName>
        <fullName evidence="12">Zinc finger (C3HC4-type RING finger) family protein</fullName>
    </submittedName>
</protein>
<evidence type="ECO:0000313" key="12">
    <source>
        <dbReference type="EMBL" id="PWA49247.1"/>
    </source>
</evidence>
<dbReference type="GO" id="GO:0006511">
    <property type="term" value="P:ubiquitin-dependent protein catabolic process"/>
    <property type="evidence" value="ECO:0007669"/>
    <property type="project" value="TreeGrafter"/>
</dbReference>
<keyword evidence="13" id="KW-1185">Reference proteome</keyword>
<dbReference type="GO" id="GO:0005634">
    <property type="term" value="C:nucleus"/>
    <property type="evidence" value="ECO:0007669"/>
    <property type="project" value="UniProtKB-SubCell"/>
</dbReference>
<comment type="subcellular location">
    <subcellularLocation>
        <location evidence="1 6">Nucleus</location>
    </subcellularLocation>
</comment>
<evidence type="ECO:0000256" key="4">
    <source>
        <dbReference type="ARBA" id="ARBA00022833"/>
    </source>
</evidence>
<dbReference type="Pfam" id="PF05495">
    <property type="entry name" value="zf-CHY"/>
    <property type="match status" value="1"/>
</dbReference>
<evidence type="ECO:0000256" key="2">
    <source>
        <dbReference type="ARBA" id="ARBA00022723"/>
    </source>
</evidence>
<dbReference type="InterPro" id="IPR037275">
    <property type="entry name" value="Znf_CTCHY_sf"/>
</dbReference>
<dbReference type="InterPro" id="IPR037274">
    <property type="entry name" value="Znf_CHY_sf"/>
</dbReference>
<name>A0A2U1LJR8_ARTAN</name>
<sequence>MAENDTSSPPNNDTTTNPLDVGKMDHGCIHYRRRCKIRAPCCNQIYSCRHCHNEATSALTNPKERHEIVRHDIKQVICELCSTEQQAAQICTKCGVKMGEYFCDICKFYEDDISKEQFHCNECGICRIGGREKFFHCEKCGSCYDIKLRDNHACVENSMKNHCPICYEFLFDSIKSSSIMKCGHTMHTECQEEMLKQHQYRCPICSKSVCDMTTTWQRVDEEIEATAMPEEYRYEIPILCNDCNNTSKTAFHIIGHKCSHYLILLAKRWHYQLTVQTVDDNSATQTRPRVSIILRHLVGLTRPGKVELMLSMKNQTTSNRRKKPVEPRTVMKVPSSCFQDTKILHTPGFVSLDDLIVSSGEDHGYQAMGVPPLPKNRNAAFGTYKDELLRQLRELAKSEPQVGEDGQDVVKPMKEFLPVVTTQNIRHEGKSLGFEHKLEQNVYSPYEENTFQWCPDSCDTEGHEFHLDQIVGHNTEGNCIVPDEKFDNIHSSSHANANHEGQSHHTVGENVQAFPIVREINTQERETALSRYKEKKKTRRYDKHIRYESRKVRAESRTRIRGRFAKMDR</sequence>
<keyword evidence="4" id="KW-0862">Zinc</keyword>
<dbReference type="Pfam" id="PF13639">
    <property type="entry name" value="zf-RING_2"/>
    <property type="match status" value="1"/>
</dbReference>
<evidence type="ECO:0000313" key="13">
    <source>
        <dbReference type="Proteomes" id="UP000245207"/>
    </source>
</evidence>
<evidence type="ECO:0000259" key="10">
    <source>
        <dbReference type="PROSITE" id="PS51266"/>
    </source>
</evidence>
<dbReference type="SUPFAM" id="SSF161245">
    <property type="entry name" value="Zinc hairpin stack"/>
    <property type="match status" value="1"/>
</dbReference>
<dbReference type="AlphaFoldDB" id="A0A2U1LJR8"/>
<evidence type="ECO:0000256" key="3">
    <source>
        <dbReference type="ARBA" id="ARBA00022771"/>
    </source>
</evidence>
<dbReference type="PROSITE" id="PS50089">
    <property type="entry name" value="ZF_RING_2"/>
    <property type="match status" value="1"/>
</dbReference>
<dbReference type="GO" id="GO:0008270">
    <property type="term" value="F:zinc ion binding"/>
    <property type="evidence" value="ECO:0007669"/>
    <property type="project" value="UniProtKB-KW"/>
</dbReference>
<comment type="caution">
    <text evidence="12">The sequence shown here is derived from an EMBL/GenBank/DDBJ whole genome shotgun (WGS) entry which is preliminary data.</text>
</comment>
<dbReference type="SMART" id="SM00184">
    <property type="entry name" value="RING"/>
    <property type="match status" value="1"/>
</dbReference>
<dbReference type="GO" id="GO:0061630">
    <property type="term" value="F:ubiquitin protein ligase activity"/>
    <property type="evidence" value="ECO:0007669"/>
    <property type="project" value="TreeGrafter"/>
</dbReference>
<dbReference type="Gene3D" id="3.30.40.10">
    <property type="entry name" value="Zinc/RING finger domain, C3HC4 (zinc finger)"/>
    <property type="match status" value="1"/>
</dbReference>
<dbReference type="STRING" id="35608.A0A2U1LJR8"/>
<dbReference type="InterPro" id="IPR008913">
    <property type="entry name" value="Znf_CHY"/>
</dbReference>
<dbReference type="PROSITE" id="PS51270">
    <property type="entry name" value="ZF_CTCHY"/>
    <property type="match status" value="1"/>
</dbReference>
<dbReference type="InterPro" id="IPR010402">
    <property type="entry name" value="CCT_domain"/>
</dbReference>
<dbReference type="InterPro" id="IPR001841">
    <property type="entry name" value="Znf_RING"/>
</dbReference>
<dbReference type="SUPFAM" id="SSF57850">
    <property type="entry name" value="RING/U-box"/>
    <property type="match status" value="1"/>
</dbReference>
<feature type="domain" description="CCT" evidence="9">
    <location>
        <begin position="525"/>
        <end position="567"/>
    </location>
</feature>
<gene>
    <name evidence="12" type="ORF">CTI12_AA473790</name>
</gene>
<feature type="domain" description="CTCHY-type" evidence="11">
    <location>
        <begin position="98"/>
        <end position="162"/>
    </location>
</feature>
<proteinExistence type="predicted"/>
<dbReference type="InterPro" id="IPR039512">
    <property type="entry name" value="RCHY1_zinc-ribbon"/>
</dbReference>
<keyword evidence="5 6" id="KW-0539">Nucleus</keyword>
<evidence type="ECO:0000259" key="8">
    <source>
        <dbReference type="PROSITE" id="PS50089"/>
    </source>
</evidence>
<evidence type="ECO:0000259" key="11">
    <source>
        <dbReference type="PROSITE" id="PS51270"/>
    </source>
</evidence>
<dbReference type="EMBL" id="PKPP01009018">
    <property type="protein sequence ID" value="PWA49247.1"/>
    <property type="molecule type" value="Genomic_DNA"/>
</dbReference>
<dbReference type="InterPro" id="IPR013083">
    <property type="entry name" value="Znf_RING/FYVE/PHD"/>
</dbReference>
<dbReference type="Proteomes" id="UP000245207">
    <property type="component" value="Unassembled WGS sequence"/>
</dbReference>
<keyword evidence="2" id="KW-0479">Metal-binding</keyword>
<keyword evidence="3 7" id="KW-0863">Zinc-finger</keyword>
<feature type="domain" description="RING-type" evidence="8">
    <location>
        <begin position="163"/>
        <end position="206"/>
    </location>
</feature>
<dbReference type="Pfam" id="PF06203">
    <property type="entry name" value="CCT"/>
    <property type="match status" value="1"/>
</dbReference>
<dbReference type="SUPFAM" id="SSF161219">
    <property type="entry name" value="CHY zinc finger-like"/>
    <property type="match status" value="1"/>
</dbReference>
<accession>A0A2U1LJR8</accession>
<feature type="domain" description="CHY-type" evidence="10">
    <location>
        <begin position="21"/>
        <end position="96"/>
    </location>
</feature>
<dbReference type="PANTHER" id="PTHR21319">
    <property type="entry name" value="RING FINGER AND CHY ZINC FINGER DOMAIN-CONTAINING PROTEIN 1"/>
    <property type="match status" value="1"/>
</dbReference>
<dbReference type="InterPro" id="IPR017921">
    <property type="entry name" value="Znf_CTCHY"/>
</dbReference>
<evidence type="ECO:0000256" key="1">
    <source>
        <dbReference type="ARBA" id="ARBA00004123"/>
    </source>
</evidence>